<accession>A0A7R8CJM4</accession>
<dbReference type="SUPFAM" id="SSF50494">
    <property type="entry name" value="Trypsin-like serine proteases"/>
    <property type="match status" value="1"/>
</dbReference>
<dbReference type="Proteomes" id="UP000675881">
    <property type="component" value="Chromosome 11"/>
</dbReference>
<keyword evidence="3" id="KW-1185">Reference proteome</keyword>
<dbReference type="PANTHER" id="PTHR24252">
    <property type="entry name" value="ACROSIN-RELATED"/>
    <property type="match status" value="1"/>
</dbReference>
<dbReference type="PROSITE" id="PS00135">
    <property type="entry name" value="TRYPSIN_SER"/>
    <property type="match status" value="1"/>
</dbReference>
<dbReference type="SMART" id="SM00020">
    <property type="entry name" value="Tryp_SPc"/>
    <property type="match status" value="1"/>
</dbReference>
<dbReference type="GO" id="GO:0004252">
    <property type="term" value="F:serine-type endopeptidase activity"/>
    <property type="evidence" value="ECO:0007669"/>
    <property type="project" value="InterPro"/>
</dbReference>
<dbReference type="PROSITE" id="PS50240">
    <property type="entry name" value="TRYPSIN_DOM"/>
    <property type="match status" value="1"/>
</dbReference>
<dbReference type="Gene3D" id="2.40.10.10">
    <property type="entry name" value="Trypsin-like serine proteases"/>
    <property type="match status" value="1"/>
</dbReference>
<protein>
    <submittedName>
        <fullName evidence="2">(salmon louse) hypothetical protein</fullName>
    </submittedName>
</protein>
<dbReference type="CDD" id="cd00190">
    <property type="entry name" value="Tryp_SPc"/>
    <property type="match status" value="1"/>
</dbReference>
<dbReference type="EMBL" id="HG994590">
    <property type="protein sequence ID" value="CAF2807359.1"/>
    <property type="molecule type" value="Genomic_DNA"/>
</dbReference>
<dbReference type="AlphaFoldDB" id="A0A7R8CJM4"/>
<dbReference type="InterPro" id="IPR009003">
    <property type="entry name" value="Peptidase_S1_PA"/>
</dbReference>
<name>A0A7R8CJM4_LEPSM</name>
<organism evidence="2 3">
    <name type="scientific">Lepeophtheirus salmonis</name>
    <name type="common">Salmon louse</name>
    <name type="synonym">Caligus salmonis</name>
    <dbReference type="NCBI Taxonomy" id="72036"/>
    <lineage>
        <taxon>Eukaryota</taxon>
        <taxon>Metazoa</taxon>
        <taxon>Ecdysozoa</taxon>
        <taxon>Arthropoda</taxon>
        <taxon>Crustacea</taxon>
        <taxon>Multicrustacea</taxon>
        <taxon>Hexanauplia</taxon>
        <taxon>Copepoda</taxon>
        <taxon>Siphonostomatoida</taxon>
        <taxon>Caligidae</taxon>
        <taxon>Lepeophtheirus</taxon>
    </lineage>
</organism>
<proteinExistence type="predicted"/>
<dbReference type="InterPro" id="IPR001314">
    <property type="entry name" value="Peptidase_S1A"/>
</dbReference>
<dbReference type="PROSITE" id="PS00134">
    <property type="entry name" value="TRYPSIN_HIS"/>
    <property type="match status" value="1"/>
</dbReference>
<gene>
    <name evidence="2" type="ORF">LSAA_2869</name>
</gene>
<dbReference type="PANTHER" id="PTHR24252:SF7">
    <property type="entry name" value="HYALIN"/>
    <property type="match status" value="1"/>
</dbReference>
<dbReference type="InterPro" id="IPR033116">
    <property type="entry name" value="TRYPSIN_SER"/>
</dbReference>
<dbReference type="OrthoDB" id="5597713at2759"/>
<sequence>MTSFKSSTLRFYTGHIYSMLPDSYTNCVKPGKHLDGCTSTSNRIFVGEQVTKGAIPWQVLLRLSSDNSYFGACGGTIISHQFVLTAAHCFIYPKGVNTSSNIHINISYIMSGSTKFDNGQRHNINKLIVHPGYNWKLISNLGFLLTNDVAIVKVSPSFVYGENVKALCLAKFGLSIPEGSTLTVSGWGIMEYSRIKNGLPEFSETLMRTELKTINFRRGKCRYNKYYRHNKYAKICTYNPPHDSCNGDSGGPITMAVDGQCVLVGIVSEGGICGSVDYGALIRSVLSLGREVLLRAGLTRFGFMRP</sequence>
<keyword evidence="1" id="KW-1015">Disulfide bond</keyword>
<evidence type="ECO:0000313" key="3">
    <source>
        <dbReference type="Proteomes" id="UP000675881"/>
    </source>
</evidence>
<evidence type="ECO:0000313" key="2">
    <source>
        <dbReference type="EMBL" id="CAF2807359.1"/>
    </source>
</evidence>
<dbReference type="FunFam" id="2.40.10.10:FF:000068">
    <property type="entry name" value="transmembrane protease serine 2"/>
    <property type="match status" value="1"/>
</dbReference>
<dbReference type="PRINTS" id="PR00722">
    <property type="entry name" value="CHYMOTRYPSIN"/>
</dbReference>
<dbReference type="Pfam" id="PF00089">
    <property type="entry name" value="Trypsin"/>
    <property type="match status" value="1"/>
</dbReference>
<reference evidence="2" key="1">
    <citation type="submission" date="2021-02" db="EMBL/GenBank/DDBJ databases">
        <authorList>
            <person name="Bekaert M."/>
        </authorList>
    </citation>
    <scope>NUCLEOTIDE SEQUENCE</scope>
    <source>
        <strain evidence="2">IoA-00</strain>
    </source>
</reference>
<dbReference type="InterPro" id="IPR018114">
    <property type="entry name" value="TRYPSIN_HIS"/>
</dbReference>
<dbReference type="GO" id="GO:0006508">
    <property type="term" value="P:proteolysis"/>
    <property type="evidence" value="ECO:0007669"/>
    <property type="project" value="InterPro"/>
</dbReference>
<dbReference type="InterPro" id="IPR043504">
    <property type="entry name" value="Peptidase_S1_PA_chymotrypsin"/>
</dbReference>
<dbReference type="InterPro" id="IPR001254">
    <property type="entry name" value="Trypsin_dom"/>
</dbReference>
<evidence type="ECO:0000256" key="1">
    <source>
        <dbReference type="ARBA" id="ARBA00023157"/>
    </source>
</evidence>